<comment type="caution">
    <text evidence="3">The sequence shown here is derived from an EMBL/GenBank/DDBJ whole genome shotgun (WGS) entry which is preliminary data.</text>
</comment>
<evidence type="ECO:0000313" key="3">
    <source>
        <dbReference type="EMBL" id="MCX2978404.1"/>
    </source>
</evidence>
<organism evidence="3 4">
    <name type="scientific">Candidatus Marimicrobium litorale</name>
    <dbReference type="NCBI Taxonomy" id="2518991"/>
    <lineage>
        <taxon>Bacteria</taxon>
        <taxon>Pseudomonadati</taxon>
        <taxon>Pseudomonadota</taxon>
        <taxon>Gammaproteobacteria</taxon>
        <taxon>Cellvibrionales</taxon>
        <taxon>Halieaceae</taxon>
        <taxon>Marimicrobium</taxon>
    </lineage>
</organism>
<reference evidence="3" key="1">
    <citation type="submission" date="2019-02" db="EMBL/GenBank/DDBJ databases">
        <authorList>
            <person name="Li S.-H."/>
        </authorList>
    </citation>
    <scope>NUCLEOTIDE SEQUENCE</scope>
    <source>
        <strain evidence="3">IMCC11814</strain>
    </source>
</reference>
<dbReference type="InterPro" id="IPR002035">
    <property type="entry name" value="VWF_A"/>
</dbReference>
<dbReference type="SUPFAM" id="SSF53300">
    <property type="entry name" value="vWA-like"/>
    <property type="match status" value="1"/>
</dbReference>
<dbReference type="PANTHER" id="PTHR22550:SF14">
    <property type="entry name" value="VWFA DOMAIN-CONTAINING PROTEIN"/>
    <property type="match status" value="1"/>
</dbReference>
<keyword evidence="4" id="KW-1185">Reference proteome</keyword>
<keyword evidence="1" id="KW-1133">Transmembrane helix</keyword>
<name>A0ABT3TAB9_9GAMM</name>
<evidence type="ECO:0000256" key="1">
    <source>
        <dbReference type="SAM" id="Phobius"/>
    </source>
</evidence>
<dbReference type="PANTHER" id="PTHR22550">
    <property type="entry name" value="SPORE GERMINATION PROTEIN"/>
    <property type="match status" value="1"/>
</dbReference>
<dbReference type="PROSITE" id="PS50234">
    <property type="entry name" value="VWFA"/>
    <property type="match status" value="1"/>
</dbReference>
<keyword evidence="1" id="KW-0812">Transmembrane</keyword>
<dbReference type="SMART" id="SM00327">
    <property type="entry name" value="VWA"/>
    <property type="match status" value="1"/>
</dbReference>
<accession>A0ABT3TAB9</accession>
<feature type="domain" description="VWFA" evidence="2">
    <location>
        <begin position="99"/>
        <end position="299"/>
    </location>
</feature>
<feature type="transmembrane region" description="Helical" evidence="1">
    <location>
        <begin position="64"/>
        <end position="86"/>
    </location>
</feature>
<sequence length="551" mass="61819">MVGDLETLQYFHFLRPQWALLLLPMAIIVWAQIKQRASRDRFGGIIAPHLLTHLRVRQYDSRLFNPRSISIVFLVLVMLVLMGPTWRQQPSPLNQDDAALVILIDVSSSMQQTDAQPSRLERAKQKVSDLLALRPDKKAALIAYAGTAHTVLSLTAEQDILKQYLAAIKPSVMPRSGKFPEYALPLADTVLRDTNAPATIVLLTDGTGGDSQAAFERYFHSSEHQLLILGMGTLESNVPLEQAALKRLASASNGSYQSLTVNNRDVKQLSRKIDTHYVMVEDSALPWLDSGYPLLFPAIALFLLWFRKGWTLTWNALLMSLIVGGPPPPVFADANKPNADIQHGIAVKQWFFDQWLTRDQQGRILMQLQNYPEAAQRFSHPMWKGMAYYYNEEFMRAAEYFSRSDSNAALFNEANARAQARDYLRAVHRYDRLLARAPDYPGAADNRATVQSIIDEINLISESQQPEAGVSGEDKALDSNDAIPAQGADEITWEKAEVRQLSAEDILQDESTAEMWLRAVQQDPSSFLAIKFAMQLQLREDRAAPTAEVAP</sequence>
<dbReference type="Pfam" id="PF13519">
    <property type="entry name" value="VWA_2"/>
    <property type="match status" value="1"/>
</dbReference>
<keyword evidence="1" id="KW-0472">Membrane</keyword>
<dbReference type="Gene3D" id="1.25.40.10">
    <property type="entry name" value="Tetratricopeptide repeat domain"/>
    <property type="match status" value="1"/>
</dbReference>
<feature type="transmembrane region" description="Helical" evidence="1">
    <location>
        <begin position="16"/>
        <end position="33"/>
    </location>
</feature>
<evidence type="ECO:0000313" key="4">
    <source>
        <dbReference type="Proteomes" id="UP001143304"/>
    </source>
</evidence>
<dbReference type="InterPro" id="IPR011990">
    <property type="entry name" value="TPR-like_helical_dom_sf"/>
</dbReference>
<dbReference type="Gene3D" id="3.40.50.410">
    <property type="entry name" value="von Willebrand factor, type A domain"/>
    <property type="match status" value="1"/>
</dbReference>
<protein>
    <submittedName>
        <fullName evidence="3">VWA domain-containing protein</fullName>
    </submittedName>
</protein>
<dbReference type="InterPro" id="IPR036465">
    <property type="entry name" value="vWFA_dom_sf"/>
</dbReference>
<dbReference type="SUPFAM" id="SSF48452">
    <property type="entry name" value="TPR-like"/>
    <property type="match status" value="1"/>
</dbReference>
<evidence type="ECO:0000259" key="2">
    <source>
        <dbReference type="PROSITE" id="PS50234"/>
    </source>
</evidence>
<gene>
    <name evidence="3" type="ORF">EYC82_13640</name>
</gene>
<dbReference type="InterPro" id="IPR050768">
    <property type="entry name" value="UPF0353/GerABKA_families"/>
</dbReference>
<dbReference type="EMBL" id="SHNO01000001">
    <property type="protein sequence ID" value="MCX2978404.1"/>
    <property type="molecule type" value="Genomic_DNA"/>
</dbReference>
<dbReference type="Proteomes" id="UP001143304">
    <property type="component" value="Unassembled WGS sequence"/>
</dbReference>
<proteinExistence type="predicted"/>
<dbReference type="RefSeq" id="WP_279250098.1">
    <property type="nucleotide sequence ID" value="NZ_SHNO01000001.1"/>
</dbReference>